<dbReference type="PANTHER" id="PTHR42899">
    <property type="entry name" value="SPERMATOGENESIS-ASSOCIATED PROTEIN 20"/>
    <property type="match status" value="1"/>
</dbReference>
<dbReference type="PANTHER" id="PTHR42899:SF1">
    <property type="entry name" value="SPERMATOGENESIS-ASSOCIATED PROTEIN 20"/>
    <property type="match status" value="1"/>
</dbReference>
<dbReference type="GO" id="GO:0005975">
    <property type="term" value="P:carbohydrate metabolic process"/>
    <property type="evidence" value="ECO:0007669"/>
    <property type="project" value="InterPro"/>
</dbReference>
<dbReference type="CDD" id="cd02955">
    <property type="entry name" value="SSP411"/>
    <property type="match status" value="1"/>
</dbReference>
<evidence type="ECO:0000259" key="1">
    <source>
        <dbReference type="Pfam" id="PF03190"/>
    </source>
</evidence>
<name>A0A1W1WSZ6_9BACT</name>
<proteinExistence type="predicted"/>
<dbReference type="SUPFAM" id="SSF48208">
    <property type="entry name" value="Six-hairpin glycosidases"/>
    <property type="match status" value="1"/>
</dbReference>
<dbReference type="Proteomes" id="UP000192602">
    <property type="component" value="Unassembled WGS sequence"/>
</dbReference>
<dbReference type="Pfam" id="PF03190">
    <property type="entry name" value="Thioredox_DsbH"/>
    <property type="match status" value="1"/>
</dbReference>
<gene>
    <name evidence="2" type="ORF">SAMN05660197_1232</name>
</gene>
<dbReference type="InterPro" id="IPR008928">
    <property type="entry name" value="6-hairpin_glycosidase_sf"/>
</dbReference>
<dbReference type="OrthoDB" id="9762614at2"/>
<dbReference type="RefSeq" id="WP_084275652.1">
    <property type="nucleotide sequence ID" value="NZ_AP026671.1"/>
</dbReference>
<protein>
    <recommendedName>
        <fullName evidence="1">Spermatogenesis-associated protein 20-like TRX domain-containing protein</fullName>
    </recommendedName>
</protein>
<dbReference type="STRING" id="1069081.SAMN05660197_1232"/>
<feature type="domain" description="Spermatogenesis-associated protein 20-like TRX" evidence="1">
    <location>
        <begin position="3"/>
        <end position="164"/>
    </location>
</feature>
<dbReference type="InterPro" id="IPR036249">
    <property type="entry name" value="Thioredoxin-like_sf"/>
</dbReference>
<reference evidence="3" key="1">
    <citation type="submission" date="2017-04" db="EMBL/GenBank/DDBJ databases">
        <authorList>
            <person name="Varghese N."/>
            <person name="Submissions S."/>
        </authorList>
    </citation>
    <scope>NUCLEOTIDE SEQUENCE [LARGE SCALE GENOMIC DNA]</scope>
    <source>
        <strain evidence="3">DSM 16512</strain>
    </source>
</reference>
<dbReference type="AlphaFoldDB" id="A0A1W1WSZ6"/>
<dbReference type="EMBL" id="FWWZ01000001">
    <property type="protein sequence ID" value="SMC09424.1"/>
    <property type="molecule type" value="Genomic_DNA"/>
</dbReference>
<dbReference type="InterPro" id="IPR004879">
    <property type="entry name" value="Ssp411-like_TRX"/>
</dbReference>
<accession>A0A1W1WSZ6</accession>
<dbReference type="Gene3D" id="1.50.10.20">
    <property type="match status" value="2"/>
</dbReference>
<organism evidence="2 3">
    <name type="scientific">Nitratiruptor tergarcus DSM 16512</name>
    <dbReference type="NCBI Taxonomy" id="1069081"/>
    <lineage>
        <taxon>Bacteria</taxon>
        <taxon>Pseudomonadati</taxon>
        <taxon>Campylobacterota</taxon>
        <taxon>Epsilonproteobacteria</taxon>
        <taxon>Nautiliales</taxon>
        <taxon>Nitratiruptoraceae</taxon>
        <taxon>Nitratiruptor</taxon>
    </lineage>
</organism>
<dbReference type="PIRSF" id="PIRSF006402">
    <property type="entry name" value="UCP006402_thioredoxin"/>
    <property type="match status" value="1"/>
</dbReference>
<dbReference type="Gene3D" id="3.40.30.10">
    <property type="entry name" value="Glutaredoxin"/>
    <property type="match status" value="1"/>
</dbReference>
<evidence type="ECO:0000313" key="3">
    <source>
        <dbReference type="Proteomes" id="UP000192602"/>
    </source>
</evidence>
<dbReference type="SUPFAM" id="SSF52833">
    <property type="entry name" value="Thioredoxin-like"/>
    <property type="match status" value="1"/>
</dbReference>
<evidence type="ECO:0000313" key="2">
    <source>
        <dbReference type="EMBL" id="SMC09424.1"/>
    </source>
</evidence>
<dbReference type="InterPro" id="IPR024705">
    <property type="entry name" value="Ssp411"/>
</dbReference>
<keyword evidence="3" id="KW-1185">Reference proteome</keyword>
<sequence>MANRLEKEQSPYLQQHKNNPVDWYPWGEEAFKKAKEENKPIFLSIGYSSCHWCHVMEKEVFENEEAAKYLNEHFVSIKVDREERPDIDKYYQEVHQLLNQRPGGWPLSIFMTPDKEPIFAATYIPLEPKYGMPGFIQLLKNIVTALQKDPQEIKKQGRELLSYLKPQNPTKAVKFDEKIADIFVEATKKFFDPQHGGFGHKPKFPHTSTINTLLDIYRLNENKDALHMAEVSLQNMAKGGLRDLVDGGFCRYSVDEKWLVPHFEKMAYDNALLMESYLKAYTTTKNELYKDIAFEIADFISEYMSQKGLFYSASDADSEGEEGKYFVYDYDEVVKKLEIDGFSPEEIQTVLQKLGITKAGNFEGKNIVRVDDLQLCETSKKALKSLKDLRKSRCYPFIDKKIITSWNAMMIKSLYMAARIESRYFEIAEESLQQLLQKMYIDEHLYHAALINKKPTIKAFLEDYAYLATALLEAYKTTLNEEYLARANLLVNDALTEFFDNGRWYFSKGEIWTEAEHTDTSYPSSAAVMVEAMLTLGSLLDEKYIKFSFDTIEFYSEKIYKYATWSAKFIEDVLRFIYQDKIIKADAQNLAACNEIDFAKYPFTLLKSEEIEGYMLCNRSACFLHTNDCQEIIKALNA</sequence>